<evidence type="ECO:0000313" key="1">
    <source>
        <dbReference type="EMBL" id="KAF1042816.1"/>
    </source>
</evidence>
<dbReference type="Proteomes" id="UP000462435">
    <property type="component" value="Unassembled WGS sequence"/>
</dbReference>
<dbReference type="InterPro" id="IPR032349">
    <property type="entry name" value="DUF4865"/>
</dbReference>
<name>A0A7V8FW33_9BURK</name>
<reference evidence="2" key="1">
    <citation type="journal article" date="2020" name="MBio">
        <title>Horizontal gene transfer to a defensive symbiont with a reduced genome amongst a multipartite beetle microbiome.</title>
        <authorList>
            <person name="Waterworth S.C."/>
            <person name="Florez L.V."/>
            <person name="Rees E.R."/>
            <person name="Hertweck C."/>
            <person name="Kaltenpoth M."/>
            <person name="Kwan J.C."/>
        </authorList>
    </citation>
    <scope>NUCLEOTIDE SEQUENCE [LARGE SCALE GENOMIC DNA]</scope>
</reference>
<dbReference type="Pfam" id="PF16157">
    <property type="entry name" value="DUF4865"/>
    <property type="match status" value="1"/>
</dbReference>
<evidence type="ECO:0008006" key="3">
    <source>
        <dbReference type="Google" id="ProtNLM"/>
    </source>
</evidence>
<comment type="caution">
    <text evidence="1">The sequence shown here is derived from an EMBL/GenBank/DDBJ whole genome shotgun (WGS) entry which is preliminary data.</text>
</comment>
<protein>
    <recommendedName>
        <fullName evidence="3">DUF4865 family protein</fullName>
    </recommendedName>
</protein>
<organism evidence="1 2">
    <name type="scientific">Herbaspirillum frisingense</name>
    <dbReference type="NCBI Taxonomy" id="92645"/>
    <lineage>
        <taxon>Bacteria</taxon>
        <taxon>Pseudomonadati</taxon>
        <taxon>Pseudomonadota</taxon>
        <taxon>Betaproteobacteria</taxon>
        <taxon>Burkholderiales</taxon>
        <taxon>Oxalobacteraceae</taxon>
        <taxon>Herbaspirillum</taxon>
    </lineage>
</organism>
<dbReference type="AlphaFoldDB" id="A0A7V8FW33"/>
<gene>
    <name evidence="1" type="ORF">GAK35_02503</name>
</gene>
<sequence length="188" mass="20975">MILAQYEHRLPADYDLDIIRRRAADGGHLWDDVPELYFKAFLLREGGRHGASGSSYSSLYLWRQASAFTSFISGRFRRVTDSFGRPDIHLRLALDARKGQGRVARFAYRQEVDIATDADLPEILAAEAARNQEAATQPSIVASAVGVDVNRWRLMRVSLSEGELAVAPGTTAYQVLYLAQPLLNVLPR</sequence>
<evidence type="ECO:0000313" key="2">
    <source>
        <dbReference type="Proteomes" id="UP000462435"/>
    </source>
</evidence>
<proteinExistence type="predicted"/>
<dbReference type="EMBL" id="WNDX01000073">
    <property type="protein sequence ID" value="KAF1042816.1"/>
    <property type="molecule type" value="Genomic_DNA"/>
</dbReference>
<accession>A0A7V8FW33</accession>